<protein>
    <submittedName>
        <fullName evidence="1">Uncharacterized protein</fullName>
    </submittedName>
</protein>
<dbReference type="OrthoDB" id="6015319at2759"/>
<evidence type="ECO:0000313" key="1">
    <source>
        <dbReference type="EMBL" id="CAB4036642.1"/>
    </source>
</evidence>
<keyword evidence="2" id="KW-1185">Reference proteome</keyword>
<gene>
    <name evidence="1" type="ORF">PACLA_8A064034</name>
</gene>
<evidence type="ECO:0000313" key="2">
    <source>
        <dbReference type="Proteomes" id="UP001152795"/>
    </source>
</evidence>
<comment type="caution">
    <text evidence="1">The sequence shown here is derived from an EMBL/GenBank/DDBJ whole genome shotgun (WGS) entry which is preliminary data.</text>
</comment>
<accession>A0A6S7LHB3</accession>
<proteinExistence type="predicted"/>
<dbReference type="Proteomes" id="UP001152795">
    <property type="component" value="Unassembled WGS sequence"/>
</dbReference>
<dbReference type="EMBL" id="CACRXK020022247">
    <property type="protein sequence ID" value="CAB4036642.1"/>
    <property type="molecule type" value="Genomic_DNA"/>
</dbReference>
<sequence>MAEASDWIVAFCMIIQTLVAVVGLVYFRGWYERKKMKNEQKVARQREAREAREREMEREEARQRETREAREREREREEARQRETREAREREREREEARQKADMENIAAVLSQQYDDVVKIFDKFKKNVDKLKAKNITGTLTEFHVLLYMCHPDNMERFGTPLCELVIAIRSVKSDVEEIMKLFMEFHVKLCFNIHGRACPEDIKLEFSTKIIEMGKTIHPFVSTHRQNVIKKVLEYFGYTDARNISSTDGPETQNFDLVLINATPGPNQQANDELMPYPGHDKIKQAIPYIEHLRYESGEMNCNIACPNSYIKHFEQQVKFKTIPDIMSKEVEIRGKIRKLLEYAPQGDLLHLIRLVMLEIKNKNYGTEEKRLKEFSLSLALICGKI</sequence>
<organism evidence="1 2">
    <name type="scientific">Paramuricea clavata</name>
    <name type="common">Red gorgonian</name>
    <name type="synonym">Violescent sea-whip</name>
    <dbReference type="NCBI Taxonomy" id="317549"/>
    <lineage>
        <taxon>Eukaryota</taxon>
        <taxon>Metazoa</taxon>
        <taxon>Cnidaria</taxon>
        <taxon>Anthozoa</taxon>
        <taxon>Octocorallia</taxon>
        <taxon>Malacalcyonacea</taxon>
        <taxon>Plexauridae</taxon>
        <taxon>Paramuricea</taxon>
    </lineage>
</organism>
<name>A0A6S7LHB3_PARCT</name>
<reference evidence="1" key="1">
    <citation type="submission" date="2020-04" db="EMBL/GenBank/DDBJ databases">
        <authorList>
            <person name="Alioto T."/>
            <person name="Alioto T."/>
            <person name="Gomez Garrido J."/>
        </authorList>
    </citation>
    <scope>NUCLEOTIDE SEQUENCE</scope>
    <source>
        <strain evidence="1">A484AB</strain>
    </source>
</reference>
<dbReference type="AlphaFoldDB" id="A0A6S7LHB3"/>